<sequence length="448" mass="49136">MADLFDTAASTREGAAAQAPRPLADRLRPQALGDVIGQEQVLGEDAPLGVMLASGALSSLILWGPPGVGKTTIARLLADQTDLAFVQISAIFTGVPDLKKVFEAAKIRRQNGQGTLLFVDEIHRFNKAQQDGFLPHMEDGTILLVGATTENPSFELNAALLSRAQVLVLRRLSLADLERLAQRAEKELGKSLPLSGSAREALLEMADGDGRALLNLIEQIAAWKVEGKLETEALTTRLMRRASKYDKSGDEHYNLISALHKSVRGSDPDAALYWYARMLTGGEDPRYLARRITRMAVEDIGLADPQAQTICLHAWETYERLGSPEGELALAQAVIYLALAPKSNGGYAAYKAAMAAAKKTGSEPPPMHILNAPTSMMKEQGFGAGYQYDHDAEDGFSGQNYFPETMKRGVYYTPPERGFERELKKRLDYFAKLRARREESRDGRRGES</sequence>
<dbReference type="CDD" id="cd00009">
    <property type="entry name" value="AAA"/>
    <property type="match status" value="1"/>
</dbReference>
<keyword evidence="4" id="KW-0235">DNA replication</keyword>
<evidence type="ECO:0000313" key="10">
    <source>
        <dbReference type="Proteomes" id="UP000193409"/>
    </source>
</evidence>
<dbReference type="Gene3D" id="1.10.3710.10">
    <property type="entry name" value="DNA polymerase III clamp loader subunits, C-terminal domain"/>
    <property type="match status" value="1"/>
</dbReference>
<dbReference type="GO" id="GO:0006261">
    <property type="term" value="P:DNA-templated DNA replication"/>
    <property type="evidence" value="ECO:0007669"/>
    <property type="project" value="TreeGrafter"/>
</dbReference>
<dbReference type="Proteomes" id="UP000193409">
    <property type="component" value="Unassembled WGS sequence"/>
</dbReference>
<dbReference type="RefSeq" id="WP_085868442.1">
    <property type="nucleotide sequence ID" value="NZ_FWFQ01000011.1"/>
</dbReference>
<dbReference type="Pfam" id="PF00004">
    <property type="entry name" value="AAA"/>
    <property type="match status" value="1"/>
</dbReference>
<evidence type="ECO:0000256" key="4">
    <source>
        <dbReference type="ARBA" id="ARBA00022705"/>
    </source>
</evidence>
<dbReference type="OrthoDB" id="9778364at2"/>
<dbReference type="FunFam" id="1.20.272.10:FF:000001">
    <property type="entry name" value="Putative AAA family ATPase"/>
    <property type="match status" value="1"/>
</dbReference>
<keyword evidence="5" id="KW-0547">Nucleotide-binding</keyword>
<dbReference type="Gene3D" id="1.10.8.60">
    <property type="match status" value="1"/>
</dbReference>
<dbReference type="Pfam" id="PF16193">
    <property type="entry name" value="AAA_assoc_2"/>
    <property type="match status" value="1"/>
</dbReference>
<evidence type="ECO:0000256" key="6">
    <source>
        <dbReference type="ARBA" id="ARBA00022840"/>
    </source>
</evidence>
<dbReference type="InterPro" id="IPR027417">
    <property type="entry name" value="P-loop_NTPase"/>
</dbReference>
<dbReference type="EMBL" id="FWFQ01000011">
    <property type="protein sequence ID" value="SLN38263.1"/>
    <property type="molecule type" value="Genomic_DNA"/>
</dbReference>
<comment type="similarity">
    <text evidence="2">Belongs to the AAA ATPase family. RarA/MGS1/WRNIP1 subfamily.</text>
</comment>
<dbReference type="InterPro" id="IPR003593">
    <property type="entry name" value="AAA+_ATPase"/>
</dbReference>
<dbReference type="GO" id="GO:0008047">
    <property type="term" value="F:enzyme activator activity"/>
    <property type="evidence" value="ECO:0007669"/>
    <property type="project" value="TreeGrafter"/>
</dbReference>
<keyword evidence="10" id="KW-1185">Reference proteome</keyword>
<dbReference type="PANTHER" id="PTHR13779">
    <property type="entry name" value="WERNER HELICASE-INTERACTING PROTEIN 1 FAMILY MEMBER"/>
    <property type="match status" value="1"/>
</dbReference>
<organism evidence="9 10">
    <name type="scientific">Pseudoruegeria aquimaris</name>
    <dbReference type="NCBI Taxonomy" id="393663"/>
    <lineage>
        <taxon>Bacteria</taxon>
        <taxon>Pseudomonadati</taxon>
        <taxon>Pseudomonadota</taxon>
        <taxon>Alphaproteobacteria</taxon>
        <taxon>Rhodobacterales</taxon>
        <taxon>Roseobacteraceae</taxon>
        <taxon>Pseudoruegeria</taxon>
    </lineage>
</organism>
<dbReference type="GO" id="GO:0005524">
    <property type="term" value="F:ATP binding"/>
    <property type="evidence" value="ECO:0007669"/>
    <property type="project" value="UniProtKB-KW"/>
</dbReference>
<evidence type="ECO:0000313" key="9">
    <source>
        <dbReference type="EMBL" id="SLN38263.1"/>
    </source>
</evidence>
<dbReference type="InterPro" id="IPR032423">
    <property type="entry name" value="AAA_assoc_2"/>
</dbReference>
<evidence type="ECO:0000256" key="7">
    <source>
        <dbReference type="SAM" id="MobiDB-lite"/>
    </source>
</evidence>
<dbReference type="CDD" id="cd18139">
    <property type="entry name" value="HLD_clamp_RarA"/>
    <property type="match status" value="1"/>
</dbReference>
<comment type="function">
    <text evidence="1">DNA-dependent ATPase that plays important roles in cellular responses to stalled DNA replication processes.</text>
</comment>
<dbReference type="SUPFAM" id="SSF52540">
    <property type="entry name" value="P-loop containing nucleoside triphosphate hydrolases"/>
    <property type="match status" value="1"/>
</dbReference>
<dbReference type="SUPFAM" id="SSF48019">
    <property type="entry name" value="post-AAA+ oligomerization domain-like"/>
    <property type="match status" value="1"/>
</dbReference>
<evidence type="ECO:0000256" key="1">
    <source>
        <dbReference type="ARBA" id="ARBA00002393"/>
    </source>
</evidence>
<dbReference type="GO" id="GO:0017116">
    <property type="term" value="F:single-stranded DNA helicase activity"/>
    <property type="evidence" value="ECO:0007669"/>
    <property type="project" value="TreeGrafter"/>
</dbReference>
<name>A0A1Y5SDK8_9RHOB</name>
<evidence type="ECO:0000256" key="3">
    <source>
        <dbReference type="ARBA" id="ARBA00020776"/>
    </source>
</evidence>
<dbReference type="GO" id="GO:0000731">
    <property type="term" value="P:DNA synthesis involved in DNA repair"/>
    <property type="evidence" value="ECO:0007669"/>
    <property type="project" value="TreeGrafter"/>
</dbReference>
<evidence type="ECO:0000256" key="5">
    <source>
        <dbReference type="ARBA" id="ARBA00022741"/>
    </source>
</evidence>
<dbReference type="InterPro" id="IPR003959">
    <property type="entry name" value="ATPase_AAA_core"/>
</dbReference>
<dbReference type="SMART" id="SM00382">
    <property type="entry name" value="AAA"/>
    <property type="match status" value="1"/>
</dbReference>
<accession>A0A1Y5SDK8</accession>
<dbReference type="InterPro" id="IPR008921">
    <property type="entry name" value="DNA_pol3_clamp-load_cplx_C"/>
</dbReference>
<dbReference type="AlphaFoldDB" id="A0A1Y5SDK8"/>
<keyword evidence="6" id="KW-0067">ATP-binding</keyword>
<dbReference type="GO" id="GO:0016887">
    <property type="term" value="F:ATP hydrolysis activity"/>
    <property type="evidence" value="ECO:0007669"/>
    <property type="project" value="InterPro"/>
</dbReference>
<feature type="domain" description="AAA+ ATPase" evidence="8">
    <location>
        <begin position="56"/>
        <end position="172"/>
    </location>
</feature>
<dbReference type="Gene3D" id="3.40.50.300">
    <property type="entry name" value="P-loop containing nucleotide triphosphate hydrolases"/>
    <property type="match status" value="1"/>
</dbReference>
<gene>
    <name evidence="9" type="primary">rarA</name>
    <name evidence="9" type="ORF">PSA7680_01881</name>
</gene>
<dbReference type="GO" id="GO:0003677">
    <property type="term" value="F:DNA binding"/>
    <property type="evidence" value="ECO:0007669"/>
    <property type="project" value="InterPro"/>
</dbReference>
<dbReference type="InterPro" id="IPR051314">
    <property type="entry name" value="AAA_ATPase_RarA/MGS1/WRNIP1"/>
</dbReference>
<proteinExistence type="inferred from homology"/>
<dbReference type="Pfam" id="PF12002">
    <property type="entry name" value="MgsA_C"/>
    <property type="match status" value="1"/>
</dbReference>
<protein>
    <recommendedName>
        <fullName evidence="3">Replication-associated recombination protein A</fullName>
    </recommendedName>
</protein>
<dbReference type="FunFam" id="3.40.50.300:FF:000137">
    <property type="entry name" value="Replication-associated recombination protein A"/>
    <property type="match status" value="1"/>
</dbReference>
<reference evidence="9 10" key="1">
    <citation type="submission" date="2017-03" db="EMBL/GenBank/DDBJ databases">
        <authorList>
            <person name="Afonso C.L."/>
            <person name="Miller P.J."/>
            <person name="Scott M.A."/>
            <person name="Spackman E."/>
            <person name="Goraichik I."/>
            <person name="Dimitrov K.M."/>
            <person name="Suarez D.L."/>
            <person name="Swayne D.E."/>
        </authorList>
    </citation>
    <scope>NUCLEOTIDE SEQUENCE [LARGE SCALE GENOMIC DNA]</scope>
    <source>
        <strain evidence="9 10">CECT 7680</strain>
    </source>
</reference>
<evidence type="ECO:0000259" key="8">
    <source>
        <dbReference type="SMART" id="SM00382"/>
    </source>
</evidence>
<dbReference type="InterPro" id="IPR021886">
    <property type="entry name" value="MgsA_C"/>
</dbReference>
<evidence type="ECO:0000256" key="2">
    <source>
        <dbReference type="ARBA" id="ARBA00008959"/>
    </source>
</evidence>
<dbReference type="Gene3D" id="1.20.272.10">
    <property type="match status" value="1"/>
</dbReference>
<dbReference type="PANTHER" id="PTHR13779:SF7">
    <property type="entry name" value="ATPASE WRNIP1"/>
    <property type="match status" value="1"/>
</dbReference>
<feature type="region of interest" description="Disordered" evidence="7">
    <location>
        <begin position="1"/>
        <end position="21"/>
    </location>
</feature>